<evidence type="ECO:0000313" key="2">
    <source>
        <dbReference type="Proteomes" id="UP000664369"/>
    </source>
</evidence>
<organism evidence="1 2">
    <name type="scientific">Hymenobacter negativus</name>
    <dbReference type="NCBI Taxonomy" id="2795026"/>
    <lineage>
        <taxon>Bacteria</taxon>
        <taxon>Pseudomonadati</taxon>
        <taxon>Bacteroidota</taxon>
        <taxon>Cytophagia</taxon>
        <taxon>Cytophagales</taxon>
        <taxon>Hymenobacteraceae</taxon>
        <taxon>Hymenobacter</taxon>
    </lineage>
</organism>
<dbReference type="Proteomes" id="UP000664369">
    <property type="component" value="Unassembled WGS sequence"/>
</dbReference>
<dbReference type="RefSeq" id="WP_208175919.1">
    <property type="nucleotide sequence ID" value="NZ_JAGETZ010000006.1"/>
</dbReference>
<keyword evidence="2" id="KW-1185">Reference proteome</keyword>
<reference evidence="1 2" key="1">
    <citation type="submission" date="2021-03" db="EMBL/GenBank/DDBJ databases">
        <authorList>
            <person name="Kim M.K."/>
        </authorList>
    </citation>
    <scope>NUCLEOTIDE SEQUENCE [LARGE SCALE GENOMIC DNA]</scope>
    <source>
        <strain evidence="1 2">BT442</strain>
    </source>
</reference>
<accession>A0ABS3QHT3</accession>
<sequence length="481" mass="51773">MQILLFCESISINCAAGSYQLGRSRPKLLPSTQAATAPYLTLAVEQVVDGRAGQPPIGVVYRGWGGKSAAVAFRQGLGPELTAFVHLLLPTRPADHTVVLCVRSLHIGETLGGTKEQAFADMTADVYASLPDGYHFVQNVGAHASSYGVETTGRHVGHLAQMLTQCLEQIAPASWDAVAHQPARTLAELPTDVPTGGRRLPAILREAPRRGLYYRLEHFLANQPDTIAPFVVDTIRRRYGSQLAAAKWSGVARVRPLAGTAMQHGGVPPDLWGFSDGHQVFVRYAKQFYPLMRQGNLFTFVGEAPLDAVYTAVQSQRQAKAGVMGGAIGGAIAGATSGGMSDHTAEPMAYGLDPRTGAIEPYPGLHTALRLDTAYVYVYQMPPPQPARAGGAGRVVVVAEGREAGVLSPGQYLEIPWTRFGKPLRMCLTGLPLAEPCLLVVPNTSQLNYLKLDAANTRQPWQWMPPKQGAADLDELDRLKK</sequence>
<gene>
    <name evidence="1" type="ORF">J4E00_14585</name>
</gene>
<evidence type="ECO:0000313" key="1">
    <source>
        <dbReference type="EMBL" id="MBO2010285.1"/>
    </source>
</evidence>
<comment type="caution">
    <text evidence="1">The sequence shown here is derived from an EMBL/GenBank/DDBJ whole genome shotgun (WGS) entry which is preliminary data.</text>
</comment>
<proteinExistence type="predicted"/>
<dbReference type="EMBL" id="JAGETZ010000006">
    <property type="protein sequence ID" value="MBO2010285.1"/>
    <property type="molecule type" value="Genomic_DNA"/>
</dbReference>
<name>A0ABS3QHT3_9BACT</name>
<protein>
    <submittedName>
        <fullName evidence="1">Uncharacterized protein</fullName>
    </submittedName>
</protein>